<sequence length="305" mass="34657">MKEKTLFQKKGDAATKKENAAAQMTNGDSVKMSKIKAKKEKSSKFKRKKSDKKPLNAKDGKRVSLKERLFKMTLFKKNMVGYLVNLLILLAMSAYIFTGISQLTALSLSMGTEYSPRVVAIMRIKQLTTQIHLDIEEIMADKAESDTMDAIKDYYKEIEFYLDALKDGGSKYDVTLVGLEDDAELAELRTSLESYYAFKNVLTQRYQNKFQNNAADSKEIETAFDDSFNTVLTSFTNLEAMMYTDMDVIRAETDAYAFRFKMTTLVVFLATIILSFLIGIFVTRNMTRPVKQINDLLIAIAVSDF</sequence>
<keyword evidence="2" id="KW-1133">Transmembrane helix</keyword>
<keyword evidence="2" id="KW-0812">Transmembrane</keyword>
<name>A0ABS5PVT3_9FIRM</name>
<dbReference type="Gene3D" id="6.10.340.10">
    <property type="match status" value="1"/>
</dbReference>
<keyword evidence="2" id="KW-0472">Membrane</keyword>
<accession>A0ABS5PVT3</accession>
<keyword evidence="4" id="KW-1185">Reference proteome</keyword>
<organism evidence="3 4">
    <name type="scientific">Fusibacter paucivorans</name>
    <dbReference type="NCBI Taxonomy" id="76009"/>
    <lineage>
        <taxon>Bacteria</taxon>
        <taxon>Bacillati</taxon>
        <taxon>Bacillota</taxon>
        <taxon>Clostridia</taxon>
        <taxon>Eubacteriales</taxon>
        <taxon>Eubacteriales Family XII. Incertae Sedis</taxon>
        <taxon>Fusibacter</taxon>
    </lineage>
</organism>
<feature type="compositionally biased region" description="Basic and acidic residues" evidence="1">
    <location>
        <begin position="1"/>
        <end position="19"/>
    </location>
</feature>
<evidence type="ECO:0008006" key="5">
    <source>
        <dbReference type="Google" id="ProtNLM"/>
    </source>
</evidence>
<feature type="region of interest" description="Disordered" evidence="1">
    <location>
        <begin position="1"/>
        <end position="58"/>
    </location>
</feature>
<protein>
    <recommendedName>
        <fullName evidence="5">Four helix bundle sensory module for signal transduction</fullName>
    </recommendedName>
</protein>
<proteinExistence type="predicted"/>
<dbReference type="RefSeq" id="WP_213238161.1">
    <property type="nucleotide sequence ID" value="NZ_JAHBCL010000035.1"/>
</dbReference>
<dbReference type="EMBL" id="JAHBCL010000035">
    <property type="protein sequence ID" value="MBS7528302.1"/>
    <property type="molecule type" value="Genomic_DNA"/>
</dbReference>
<dbReference type="Proteomes" id="UP000746471">
    <property type="component" value="Unassembled WGS sequence"/>
</dbReference>
<evidence type="ECO:0000256" key="2">
    <source>
        <dbReference type="SAM" id="Phobius"/>
    </source>
</evidence>
<feature type="compositionally biased region" description="Basic residues" evidence="1">
    <location>
        <begin position="33"/>
        <end position="51"/>
    </location>
</feature>
<evidence type="ECO:0000313" key="3">
    <source>
        <dbReference type="EMBL" id="MBS7528302.1"/>
    </source>
</evidence>
<gene>
    <name evidence="3" type="ORF">KHM83_16555</name>
</gene>
<evidence type="ECO:0000256" key="1">
    <source>
        <dbReference type="SAM" id="MobiDB-lite"/>
    </source>
</evidence>
<comment type="caution">
    <text evidence="3">The sequence shown here is derived from an EMBL/GenBank/DDBJ whole genome shotgun (WGS) entry which is preliminary data.</text>
</comment>
<feature type="transmembrane region" description="Helical" evidence="2">
    <location>
        <begin position="262"/>
        <end position="282"/>
    </location>
</feature>
<evidence type="ECO:0000313" key="4">
    <source>
        <dbReference type="Proteomes" id="UP000746471"/>
    </source>
</evidence>
<feature type="transmembrane region" description="Helical" evidence="2">
    <location>
        <begin position="80"/>
        <end position="100"/>
    </location>
</feature>
<reference evidence="3 4" key="1">
    <citation type="submission" date="2021-05" db="EMBL/GenBank/DDBJ databases">
        <title>Fusibacter ferrireducens sp. nov., an anaerobic, sulfur- and Fe-reducing bacterium isolated from the mangrove sediment.</title>
        <authorList>
            <person name="Qiu D."/>
        </authorList>
    </citation>
    <scope>NUCLEOTIDE SEQUENCE [LARGE SCALE GENOMIC DNA]</scope>
    <source>
        <strain evidence="3 4">DSM 12116</strain>
    </source>
</reference>